<evidence type="ECO:0000313" key="3">
    <source>
        <dbReference type="Proteomes" id="UP000433309"/>
    </source>
</evidence>
<accession>A0A6I2L4J8</accession>
<dbReference type="EMBL" id="WKJK01000010">
    <property type="protein sequence ID" value="MRW92097.1"/>
    <property type="molecule type" value="Genomic_DNA"/>
</dbReference>
<keyword evidence="3" id="KW-1185">Reference proteome</keyword>
<keyword evidence="1" id="KW-0472">Membrane</keyword>
<protein>
    <submittedName>
        <fullName evidence="2">Uncharacterized protein</fullName>
    </submittedName>
</protein>
<dbReference type="AlphaFoldDB" id="A0A6I2L4J8"/>
<sequence>MHIQPQPARFHAETTIEGLRVVIPASRNWFIMLFLVAWLGGWTIGETNVAGQLLNPGDKTPSGFLLFWLAGWTLGGLFAVGTVLWQLAGREILIANSLALTHRFEVFGVGVSRSYGASDIKHLRTTEYSPPPTMNQRAMLPPFFGSGHGPIAFDYGARTIRIGSSLEEAEAKSLLNSLVAHLPRQL</sequence>
<reference evidence="2 3" key="1">
    <citation type="submission" date="2019-11" db="EMBL/GenBank/DDBJ databases">
        <title>Novel species isolated from a subtropical stream in China.</title>
        <authorList>
            <person name="Lu H."/>
        </authorList>
    </citation>
    <scope>NUCLEOTIDE SEQUENCE [LARGE SCALE GENOMIC DNA]</scope>
    <source>
        <strain evidence="2 3">FT80W</strain>
    </source>
</reference>
<dbReference type="RefSeq" id="WP_154379172.1">
    <property type="nucleotide sequence ID" value="NZ_WKJK01000010.1"/>
</dbReference>
<evidence type="ECO:0000256" key="1">
    <source>
        <dbReference type="SAM" id="Phobius"/>
    </source>
</evidence>
<feature type="transmembrane region" description="Helical" evidence="1">
    <location>
        <begin position="65"/>
        <end position="88"/>
    </location>
</feature>
<evidence type="ECO:0000313" key="2">
    <source>
        <dbReference type="EMBL" id="MRW92097.1"/>
    </source>
</evidence>
<feature type="transmembrane region" description="Helical" evidence="1">
    <location>
        <begin position="29"/>
        <end position="45"/>
    </location>
</feature>
<comment type="caution">
    <text evidence="2">The sequence shown here is derived from an EMBL/GenBank/DDBJ whole genome shotgun (WGS) entry which is preliminary data.</text>
</comment>
<keyword evidence="1" id="KW-1133">Transmembrane helix</keyword>
<gene>
    <name evidence="2" type="ORF">GJ699_19050</name>
</gene>
<name>A0A6I2L4J8_9BURK</name>
<organism evidence="2 3">
    <name type="scientific">Duganella guangzhouensis</name>
    <dbReference type="NCBI Taxonomy" id="2666084"/>
    <lineage>
        <taxon>Bacteria</taxon>
        <taxon>Pseudomonadati</taxon>
        <taxon>Pseudomonadota</taxon>
        <taxon>Betaproteobacteria</taxon>
        <taxon>Burkholderiales</taxon>
        <taxon>Oxalobacteraceae</taxon>
        <taxon>Telluria group</taxon>
        <taxon>Duganella</taxon>
    </lineage>
</organism>
<dbReference type="Proteomes" id="UP000433309">
    <property type="component" value="Unassembled WGS sequence"/>
</dbReference>
<keyword evidence="1" id="KW-0812">Transmembrane</keyword>
<proteinExistence type="predicted"/>